<feature type="domain" description="C-type lectin" evidence="2">
    <location>
        <begin position="95"/>
        <end position="209"/>
    </location>
</feature>
<proteinExistence type="predicted"/>
<protein>
    <recommendedName>
        <fullName evidence="2">C-type lectin domain-containing protein</fullName>
    </recommendedName>
</protein>
<reference evidence="3" key="1">
    <citation type="submission" date="2025-08" db="UniProtKB">
        <authorList>
            <consortium name="Ensembl"/>
        </authorList>
    </citation>
    <scope>IDENTIFICATION</scope>
</reference>
<dbReference type="InterPro" id="IPR001304">
    <property type="entry name" value="C-type_lectin-like"/>
</dbReference>
<keyword evidence="1" id="KW-0430">Lectin</keyword>
<organism evidence="3 4">
    <name type="scientific">Neogobius melanostomus</name>
    <name type="common">round goby</name>
    <dbReference type="NCBI Taxonomy" id="47308"/>
    <lineage>
        <taxon>Eukaryota</taxon>
        <taxon>Metazoa</taxon>
        <taxon>Chordata</taxon>
        <taxon>Craniata</taxon>
        <taxon>Vertebrata</taxon>
        <taxon>Euteleostomi</taxon>
        <taxon>Actinopterygii</taxon>
        <taxon>Neopterygii</taxon>
        <taxon>Teleostei</taxon>
        <taxon>Neoteleostei</taxon>
        <taxon>Acanthomorphata</taxon>
        <taxon>Gobiaria</taxon>
        <taxon>Gobiiformes</taxon>
        <taxon>Gobioidei</taxon>
        <taxon>Gobiidae</taxon>
        <taxon>Benthophilinae</taxon>
        <taxon>Neogobiini</taxon>
        <taxon>Neogobius</taxon>
    </lineage>
</organism>
<dbReference type="SUPFAM" id="SSF56436">
    <property type="entry name" value="C-type lectin-like"/>
    <property type="match status" value="1"/>
</dbReference>
<dbReference type="CDD" id="cd03590">
    <property type="entry name" value="CLECT_DC-SIGN_like"/>
    <property type="match status" value="1"/>
</dbReference>
<dbReference type="AlphaFoldDB" id="A0A8C6UDA8"/>
<dbReference type="Proteomes" id="UP000694523">
    <property type="component" value="Unplaced"/>
</dbReference>
<sequence>MESACTALFRWNSLCILQLKQCRSRPGRADIYCCKFAVMNLQQLWAAGGAGRRREKGSELQIQCNLILYCNYRPKNHLSLFIFSENHTSEGWEYFEGGWYLGSNTKQSWNESRKFCQEKGADLIIINSIQEQEFARTTFYGVRWIGLSDLDQEGVWRWVDGSLLKISFWDPGEPNNYESSEHCGSLFSDDRIQNWNDGNCSWKCYCICEK</sequence>
<dbReference type="InterPro" id="IPR033989">
    <property type="entry name" value="CD209-like_CTLD"/>
</dbReference>
<dbReference type="SMART" id="SM00034">
    <property type="entry name" value="CLECT"/>
    <property type="match status" value="1"/>
</dbReference>
<dbReference type="GO" id="GO:0030246">
    <property type="term" value="F:carbohydrate binding"/>
    <property type="evidence" value="ECO:0007669"/>
    <property type="project" value="UniProtKB-KW"/>
</dbReference>
<evidence type="ECO:0000313" key="3">
    <source>
        <dbReference type="Ensembl" id="ENSNMLP00000033511.1"/>
    </source>
</evidence>
<dbReference type="PANTHER" id="PTHR22803">
    <property type="entry name" value="MANNOSE, PHOSPHOLIPASE, LECTIN RECEPTOR RELATED"/>
    <property type="match status" value="1"/>
</dbReference>
<evidence type="ECO:0000259" key="2">
    <source>
        <dbReference type="PROSITE" id="PS50041"/>
    </source>
</evidence>
<reference evidence="3" key="2">
    <citation type="submission" date="2025-09" db="UniProtKB">
        <authorList>
            <consortium name="Ensembl"/>
        </authorList>
    </citation>
    <scope>IDENTIFICATION</scope>
</reference>
<dbReference type="InterPro" id="IPR050111">
    <property type="entry name" value="C-type_lectin/snaclec_domain"/>
</dbReference>
<keyword evidence="4" id="KW-1185">Reference proteome</keyword>
<accession>A0A8C6UDA8</accession>
<dbReference type="Ensembl" id="ENSNMLT00000037336.1">
    <property type="protein sequence ID" value="ENSNMLP00000033511.1"/>
    <property type="gene ID" value="ENSNMLG00000020936.1"/>
</dbReference>
<dbReference type="PROSITE" id="PS50041">
    <property type="entry name" value="C_TYPE_LECTIN_2"/>
    <property type="match status" value="1"/>
</dbReference>
<evidence type="ECO:0000313" key="4">
    <source>
        <dbReference type="Proteomes" id="UP000694523"/>
    </source>
</evidence>
<dbReference type="InterPro" id="IPR016187">
    <property type="entry name" value="CTDL_fold"/>
</dbReference>
<dbReference type="Pfam" id="PF00059">
    <property type="entry name" value="Lectin_C"/>
    <property type="match status" value="1"/>
</dbReference>
<dbReference type="Gene3D" id="3.10.100.10">
    <property type="entry name" value="Mannose-Binding Protein A, subunit A"/>
    <property type="match status" value="1"/>
</dbReference>
<dbReference type="InterPro" id="IPR016186">
    <property type="entry name" value="C-type_lectin-like/link_sf"/>
</dbReference>
<name>A0A8C6UDA8_9GOBI</name>
<evidence type="ECO:0000256" key="1">
    <source>
        <dbReference type="ARBA" id="ARBA00022734"/>
    </source>
</evidence>